<dbReference type="Proteomes" id="UP000829647">
    <property type="component" value="Chromosome"/>
</dbReference>
<accession>A0ABY4J961</accession>
<dbReference type="EMBL" id="CP095848">
    <property type="protein sequence ID" value="UPL49363.1"/>
    <property type="molecule type" value="Genomic_DNA"/>
</dbReference>
<sequence length="104" mass="12054">MSDTTPSIAIAELEKVLLLSLQALKHQYGQDGHIPLEQDFYWDIPKEQLYLVEENPEDLTIGQLSDDWRTVQEASEEDFTSFDLLKASHLLRYISHTHPLLYLP</sequence>
<reference evidence="1 2" key="1">
    <citation type="submission" date="2022-04" db="EMBL/GenBank/DDBJ databases">
        <title>Hymenobacter sp. isolated from the air.</title>
        <authorList>
            <person name="Won M."/>
            <person name="Lee C.-M."/>
            <person name="Woen H.-Y."/>
            <person name="Kwon S.-W."/>
        </authorList>
    </citation>
    <scope>NUCLEOTIDE SEQUENCE [LARGE SCALE GENOMIC DNA]</scope>
    <source>
        <strain evidence="2">5516 S-25</strain>
    </source>
</reference>
<evidence type="ECO:0000313" key="1">
    <source>
        <dbReference type="EMBL" id="UPL49363.1"/>
    </source>
</evidence>
<evidence type="ECO:0000313" key="2">
    <source>
        <dbReference type="Proteomes" id="UP000829647"/>
    </source>
</evidence>
<keyword evidence="2" id="KW-1185">Reference proteome</keyword>
<protein>
    <submittedName>
        <fullName evidence="1">Uncharacterized protein</fullName>
    </submittedName>
</protein>
<organism evidence="1 2">
    <name type="scientific">Hymenobacter sublimis</name>
    <dbReference type="NCBI Taxonomy" id="2933777"/>
    <lineage>
        <taxon>Bacteria</taxon>
        <taxon>Pseudomonadati</taxon>
        <taxon>Bacteroidota</taxon>
        <taxon>Cytophagia</taxon>
        <taxon>Cytophagales</taxon>
        <taxon>Hymenobacteraceae</taxon>
        <taxon>Hymenobacter</taxon>
    </lineage>
</organism>
<proteinExistence type="predicted"/>
<dbReference type="RefSeq" id="WP_244694563.1">
    <property type="nucleotide sequence ID" value="NZ_CP095848.1"/>
</dbReference>
<name>A0ABY4J961_9BACT</name>
<gene>
    <name evidence="1" type="ORF">MWH26_00250</name>
</gene>